<keyword evidence="8" id="KW-0963">Cytoplasm</keyword>
<evidence type="ECO:0000256" key="4">
    <source>
        <dbReference type="ARBA" id="ARBA00022655"/>
    </source>
</evidence>
<comment type="pathway">
    <text evidence="1 8">Cofactor biosynthesis; (R)-pantothenate biosynthesis; (R)-pantothenate from (R)-pantoate and beta-alanine: step 1/1.</text>
</comment>
<feature type="binding site" evidence="8">
    <location>
        <begin position="149"/>
        <end position="152"/>
    </location>
    <ligand>
        <name>ATP</name>
        <dbReference type="ChEBI" id="CHEBI:30616"/>
    </ligand>
</feature>
<reference evidence="9 10" key="1">
    <citation type="journal article" date="2014" name="Environ. Microbiol.">
        <title>Genomic signatures of obligate host dependence in the luminous bacterial symbiont of a vertebrate.</title>
        <authorList>
            <person name="Hendry T.A."/>
            <person name="de Wet J.R."/>
            <person name="Dunlap P.V."/>
        </authorList>
    </citation>
    <scope>NUCLEOTIDE SEQUENCE [LARGE SCALE GENOMIC DNA]</scope>
    <source>
        <strain evidence="9 10">Akat1</strain>
    </source>
</reference>
<evidence type="ECO:0000313" key="10">
    <source>
        <dbReference type="Proteomes" id="UP000053688"/>
    </source>
</evidence>
<comment type="miscellaneous">
    <text evidence="8">The reaction proceeds by a bi uni uni bi ping pong mechanism.</text>
</comment>
<dbReference type="PANTHER" id="PTHR21299">
    <property type="entry name" value="CYTIDYLATE KINASE/PANTOATE-BETA-ALANINE LIGASE"/>
    <property type="match status" value="1"/>
</dbReference>
<feature type="active site" description="Proton donor" evidence="8">
    <location>
        <position position="37"/>
    </location>
</feature>
<dbReference type="STRING" id="28176.CF66_5007"/>
<dbReference type="FunFam" id="3.40.50.620:FF:000013">
    <property type="entry name" value="Pantothenate synthetase"/>
    <property type="match status" value="1"/>
</dbReference>
<keyword evidence="3 8" id="KW-0436">Ligase</keyword>
<accession>S3DZR0</accession>
<evidence type="ECO:0000256" key="1">
    <source>
        <dbReference type="ARBA" id="ARBA00004990"/>
    </source>
</evidence>
<organism evidence="9 10">
    <name type="scientific">Candidatus Photodesmus katoptron Akat1</name>
    <dbReference type="NCBI Taxonomy" id="1236703"/>
    <lineage>
        <taxon>Bacteria</taxon>
        <taxon>Pseudomonadati</taxon>
        <taxon>Pseudomonadota</taxon>
        <taxon>Gammaproteobacteria</taxon>
        <taxon>Vibrionales</taxon>
        <taxon>Vibrionaceae</taxon>
        <taxon>Candidatus Photodesmus</taxon>
    </lineage>
</organism>
<dbReference type="EMBL" id="AMSD01000002">
    <property type="protein sequence ID" value="EPE37446.1"/>
    <property type="molecule type" value="Genomic_DNA"/>
</dbReference>
<dbReference type="RefSeq" id="WP_016504078.1">
    <property type="nucleotide sequence ID" value="NZ_AMSD01000002.1"/>
</dbReference>
<dbReference type="PANTHER" id="PTHR21299:SF1">
    <property type="entry name" value="PANTOATE--BETA-ALANINE LIGASE"/>
    <property type="match status" value="1"/>
</dbReference>
<feature type="binding site" evidence="8">
    <location>
        <position position="61"/>
    </location>
    <ligand>
        <name>beta-alanine</name>
        <dbReference type="ChEBI" id="CHEBI:57966"/>
    </ligand>
</feature>
<proteinExistence type="inferred from homology"/>
<dbReference type="HAMAP" id="MF_00158">
    <property type="entry name" value="PanC"/>
    <property type="match status" value="1"/>
</dbReference>
<dbReference type="NCBIfam" id="TIGR00018">
    <property type="entry name" value="panC"/>
    <property type="match status" value="1"/>
</dbReference>
<comment type="catalytic activity">
    <reaction evidence="7 8">
        <text>(R)-pantoate + beta-alanine + ATP = (R)-pantothenate + AMP + diphosphate + H(+)</text>
        <dbReference type="Rhea" id="RHEA:10912"/>
        <dbReference type="ChEBI" id="CHEBI:15378"/>
        <dbReference type="ChEBI" id="CHEBI:15980"/>
        <dbReference type="ChEBI" id="CHEBI:29032"/>
        <dbReference type="ChEBI" id="CHEBI:30616"/>
        <dbReference type="ChEBI" id="CHEBI:33019"/>
        <dbReference type="ChEBI" id="CHEBI:57966"/>
        <dbReference type="ChEBI" id="CHEBI:456215"/>
        <dbReference type="EC" id="6.3.2.1"/>
    </reaction>
</comment>
<feature type="binding site" evidence="8">
    <location>
        <position position="61"/>
    </location>
    <ligand>
        <name>(R)-pantoate</name>
        <dbReference type="ChEBI" id="CHEBI:15980"/>
    </ligand>
</feature>
<sequence length="284" mass="32258">MEVYTDIYKFRKVIKQLKYQNRSIALVPTMGNIHRAHFELIRNGRKHADIVIVSIFVNPMQFERTDDFKNYPRTLEDDLKKLNSEKVNLVFTPTLHTIYPSGIDKHTFVKVPGISDILEGALRPGHFLGVTTVVNKLFNIVQPDIACFGQKDFQQLAIIQKMTTDLSMDIRIISIPTVREANGLAISSRNCLLTETQTQCAPVLANTMRWIATLIRNGRNDYHSIIKNANTKLQANGLKPTEIFICDATTFQTITKQTTKAVILMSAFLGRIRLIDNQIVNLLN</sequence>
<evidence type="ECO:0000256" key="3">
    <source>
        <dbReference type="ARBA" id="ARBA00022598"/>
    </source>
</evidence>
<dbReference type="eggNOG" id="COG0414">
    <property type="taxonomic scope" value="Bacteria"/>
</dbReference>
<keyword evidence="6 8" id="KW-0067">ATP-binding</keyword>
<name>S3DZR0_9GAMM</name>
<evidence type="ECO:0000256" key="7">
    <source>
        <dbReference type="ARBA" id="ARBA00048258"/>
    </source>
</evidence>
<dbReference type="Proteomes" id="UP000053688">
    <property type="component" value="Unassembled WGS sequence"/>
</dbReference>
<dbReference type="PATRIC" id="fig|1236703.3.peg.773"/>
<dbReference type="GO" id="GO:0004592">
    <property type="term" value="F:pantoate-beta-alanine ligase activity"/>
    <property type="evidence" value="ECO:0007669"/>
    <property type="project" value="UniProtKB-UniRule"/>
</dbReference>
<comment type="subunit">
    <text evidence="8">Homodimer.</text>
</comment>
<keyword evidence="10" id="KW-1185">Reference proteome</keyword>
<keyword evidence="5 8" id="KW-0547">Nucleotide-binding</keyword>
<comment type="similarity">
    <text evidence="2 8">Belongs to the pantothenate synthetase family.</text>
</comment>
<evidence type="ECO:0000256" key="6">
    <source>
        <dbReference type="ARBA" id="ARBA00022840"/>
    </source>
</evidence>
<dbReference type="EC" id="6.3.2.1" evidence="8"/>
<dbReference type="InterPro" id="IPR014729">
    <property type="entry name" value="Rossmann-like_a/b/a_fold"/>
</dbReference>
<protein>
    <recommendedName>
        <fullName evidence="8">Pantothenate synthetase</fullName>
        <shortName evidence="8">PS</shortName>
        <ecNumber evidence="8">6.3.2.1</ecNumber>
    </recommendedName>
    <alternativeName>
        <fullName evidence="8">Pantoate--beta-alanine ligase</fullName>
    </alternativeName>
    <alternativeName>
        <fullName evidence="8">Pantoate-activating enzyme</fullName>
    </alternativeName>
</protein>
<evidence type="ECO:0000256" key="2">
    <source>
        <dbReference type="ARBA" id="ARBA00009256"/>
    </source>
</evidence>
<dbReference type="GO" id="GO:0015940">
    <property type="term" value="P:pantothenate biosynthetic process"/>
    <property type="evidence" value="ECO:0007669"/>
    <property type="project" value="UniProtKB-UniRule"/>
</dbReference>
<dbReference type="InterPro" id="IPR003721">
    <property type="entry name" value="Pantoate_ligase"/>
</dbReference>
<dbReference type="Pfam" id="PF02569">
    <property type="entry name" value="Pantoate_ligase"/>
    <property type="match status" value="1"/>
</dbReference>
<feature type="binding site" evidence="8">
    <location>
        <position position="155"/>
    </location>
    <ligand>
        <name>(R)-pantoate</name>
        <dbReference type="ChEBI" id="CHEBI:15980"/>
    </ligand>
</feature>
<comment type="caution">
    <text evidence="9">The sequence shown here is derived from an EMBL/GenBank/DDBJ whole genome shotgun (WGS) entry which is preliminary data.</text>
</comment>
<feature type="binding site" evidence="8">
    <location>
        <begin position="30"/>
        <end position="37"/>
    </location>
    <ligand>
        <name>ATP</name>
        <dbReference type="ChEBI" id="CHEBI:30616"/>
    </ligand>
</feature>
<dbReference type="GO" id="GO:0005829">
    <property type="term" value="C:cytosol"/>
    <property type="evidence" value="ECO:0007669"/>
    <property type="project" value="TreeGrafter"/>
</dbReference>
<comment type="function">
    <text evidence="8">Catalyzes the condensation of pantoate with beta-alanine in an ATP-dependent reaction via a pantoyl-adenylate intermediate.</text>
</comment>
<dbReference type="SUPFAM" id="SSF52374">
    <property type="entry name" value="Nucleotidylyl transferase"/>
    <property type="match status" value="1"/>
</dbReference>
<dbReference type="Gene3D" id="3.30.1300.10">
    <property type="entry name" value="Pantoate-beta-alanine ligase, C-terminal domain"/>
    <property type="match status" value="1"/>
</dbReference>
<feature type="binding site" evidence="8">
    <location>
        <position position="178"/>
    </location>
    <ligand>
        <name>ATP</name>
        <dbReference type="ChEBI" id="CHEBI:30616"/>
    </ligand>
</feature>
<dbReference type="Gene3D" id="3.40.50.620">
    <property type="entry name" value="HUPs"/>
    <property type="match status" value="1"/>
</dbReference>
<keyword evidence="4 8" id="KW-0566">Pantothenate biosynthesis</keyword>
<dbReference type="InterPro" id="IPR042176">
    <property type="entry name" value="Pantoate_ligase_C"/>
</dbReference>
<dbReference type="AlphaFoldDB" id="S3DZR0"/>
<feature type="binding site" evidence="8">
    <location>
        <begin position="186"/>
        <end position="189"/>
    </location>
    <ligand>
        <name>ATP</name>
        <dbReference type="ChEBI" id="CHEBI:30616"/>
    </ligand>
</feature>
<evidence type="ECO:0000256" key="5">
    <source>
        <dbReference type="ARBA" id="ARBA00022741"/>
    </source>
</evidence>
<dbReference type="CDD" id="cd00560">
    <property type="entry name" value="PanC"/>
    <property type="match status" value="1"/>
</dbReference>
<gene>
    <name evidence="8 9" type="primary">panC</name>
    <name evidence="9" type="ORF">O1U_0749</name>
</gene>
<dbReference type="UniPathway" id="UPA00028">
    <property type="reaction ID" value="UER00005"/>
</dbReference>
<evidence type="ECO:0000256" key="8">
    <source>
        <dbReference type="HAMAP-Rule" id="MF_00158"/>
    </source>
</evidence>
<evidence type="ECO:0000313" key="9">
    <source>
        <dbReference type="EMBL" id="EPE37446.1"/>
    </source>
</evidence>
<comment type="subcellular location">
    <subcellularLocation>
        <location evidence="8">Cytoplasm</location>
    </subcellularLocation>
</comment>
<dbReference type="GO" id="GO:0005524">
    <property type="term" value="F:ATP binding"/>
    <property type="evidence" value="ECO:0007669"/>
    <property type="project" value="UniProtKB-KW"/>
</dbReference>